<name>A0ABT9MWQ6_9ACTN</name>
<evidence type="ECO:0000313" key="2">
    <source>
        <dbReference type="Proteomes" id="UP001240984"/>
    </source>
</evidence>
<protein>
    <submittedName>
        <fullName evidence="1">Uncharacterized protein</fullName>
    </submittedName>
</protein>
<reference evidence="1 2" key="1">
    <citation type="submission" date="2023-07" db="EMBL/GenBank/DDBJ databases">
        <title>Sequencing the genomes of 1000 actinobacteria strains.</title>
        <authorList>
            <person name="Klenk H.-P."/>
        </authorList>
    </citation>
    <scope>NUCLEOTIDE SEQUENCE [LARGE SCALE GENOMIC DNA]</scope>
    <source>
        <strain evidence="1 2">DSM 44710</strain>
    </source>
</reference>
<comment type="caution">
    <text evidence="1">The sequence shown here is derived from an EMBL/GenBank/DDBJ whole genome shotgun (WGS) entry which is preliminary data.</text>
</comment>
<organism evidence="1 2">
    <name type="scientific">Catenuloplanes nepalensis</name>
    <dbReference type="NCBI Taxonomy" id="587533"/>
    <lineage>
        <taxon>Bacteria</taxon>
        <taxon>Bacillati</taxon>
        <taxon>Actinomycetota</taxon>
        <taxon>Actinomycetes</taxon>
        <taxon>Micromonosporales</taxon>
        <taxon>Micromonosporaceae</taxon>
        <taxon>Catenuloplanes</taxon>
    </lineage>
</organism>
<keyword evidence="2" id="KW-1185">Reference proteome</keyword>
<accession>A0ABT9MWQ6</accession>
<dbReference type="EMBL" id="JAUSRA010000001">
    <property type="protein sequence ID" value="MDP9795691.1"/>
    <property type="molecule type" value="Genomic_DNA"/>
</dbReference>
<sequence length="38" mass="4296">MPFLTGPGRQNDGLEIETSEIPKCDFSEAYGYVIVYVR</sequence>
<dbReference type="Proteomes" id="UP001240984">
    <property type="component" value="Unassembled WGS sequence"/>
</dbReference>
<proteinExistence type="predicted"/>
<evidence type="ECO:0000313" key="1">
    <source>
        <dbReference type="EMBL" id="MDP9795691.1"/>
    </source>
</evidence>
<gene>
    <name evidence="1" type="ORF">J2S43_004203</name>
</gene>